<reference evidence="1 2" key="1">
    <citation type="journal article" date="2016" name="Nat. Commun.">
        <title>Thousands of microbial genomes shed light on interconnected biogeochemical processes in an aquifer system.</title>
        <authorList>
            <person name="Anantharaman K."/>
            <person name="Brown C.T."/>
            <person name="Hug L.A."/>
            <person name="Sharon I."/>
            <person name="Castelle C.J."/>
            <person name="Probst A.J."/>
            <person name="Thomas B.C."/>
            <person name="Singh A."/>
            <person name="Wilkins M.J."/>
            <person name="Karaoz U."/>
            <person name="Brodie E.L."/>
            <person name="Williams K.H."/>
            <person name="Hubbard S.S."/>
            <person name="Banfield J.F."/>
        </authorList>
    </citation>
    <scope>NUCLEOTIDE SEQUENCE [LARGE SCALE GENOMIC DNA]</scope>
</reference>
<dbReference type="STRING" id="1802485.A2V97_00475"/>
<dbReference type="EMBL" id="MGFX01000004">
    <property type="protein sequence ID" value="OGM15492.1"/>
    <property type="molecule type" value="Genomic_DNA"/>
</dbReference>
<accession>A0A1F7XKA9</accession>
<sequence length="68" mass="7655">MTKRSLKIRTADGFILDGIFCKPNDSKEGVIFAHGMTVDKNEEGIFVRAEPKLNMLGFATIRFDFMGK</sequence>
<name>A0A1F7XKA9_9BACT</name>
<dbReference type="Gene3D" id="3.40.50.1820">
    <property type="entry name" value="alpha/beta hydrolase"/>
    <property type="match status" value="1"/>
</dbReference>
<dbReference type="InterPro" id="IPR029058">
    <property type="entry name" value="AB_hydrolase_fold"/>
</dbReference>
<proteinExistence type="predicted"/>
<evidence type="ECO:0008006" key="3">
    <source>
        <dbReference type="Google" id="ProtNLM"/>
    </source>
</evidence>
<dbReference type="AlphaFoldDB" id="A0A1F7XKA9"/>
<evidence type="ECO:0000313" key="2">
    <source>
        <dbReference type="Proteomes" id="UP000177382"/>
    </source>
</evidence>
<comment type="caution">
    <text evidence="1">The sequence shown here is derived from an EMBL/GenBank/DDBJ whole genome shotgun (WGS) entry which is preliminary data.</text>
</comment>
<protein>
    <recommendedName>
        <fullName evidence="3">Alpha/beta hydrolase</fullName>
    </recommendedName>
</protein>
<dbReference type="Proteomes" id="UP000177382">
    <property type="component" value="Unassembled WGS sequence"/>
</dbReference>
<dbReference type="SUPFAM" id="SSF53474">
    <property type="entry name" value="alpha/beta-Hydrolases"/>
    <property type="match status" value="1"/>
</dbReference>
<gene>
    <name evidence="1" type="ORF">A2V97_00475</name>
</gene>
<organism evidence="1 2">
    <name type="scientific">Candidatus Woesebacteria bacterium RBG_16_42_24</name>
    <dbReference type="NCBI Taxonomy" id="1802485"/>
    <lineage>
        <taxon>Bacteria</taxon>
        <taxon>Candidatus Woeseibacteriota</taxon>
    </lineage>
</organism>
<evidence type="ECO:0000313" key="1">
    <source>
        <dbReference type="EMBL" id="OGM15492.1"/>
    </source>
</evidence>